<evidence type="ECO:0000256" key="6">
    <source>
        <dbReference type="ARBA" id="ARBA00015850"/>
    </source>
</evidence>
<evidence type="ECO:0000256" key="9">
    <source>
        <dbReference type="ARBA" id="ARBA00022679"/>
    </source>
</evidence>
<comment type="caution">
    <text evidence="20">The sequence shown here is derived from an EMBL/GenBank/DDBJ whole genome shotgun (WGS) entry which is preliminary data.</text>
</comment>
<keyword evidence="7 19" id="KW-1003">Cell membrane</keyword>
<evidence type="ECO:0000256" key="15">
    <source>
        <dbReference type="ARBA" id="ARBA00032605"/>
    </source>
</evidence>
<keyword evidence="8 19" id="KW-0169">Cobalamin biosynthesis</keyword>
<feature type="transmembrane region" description="Helical" evidence="19">
    <location>
        <begin position="111"/>
        <end position="129"/>
    </location>
</feature>
<feature type="transmembrane region" description="Helical" evidence="19">
    <location>
        <begin position="37"/>
        <end position="55"/>
    </location>
</feature>
<protein>
    <recommendedName>
        <fullName evidence="6 19">Adenosylcobinamide-GDP ribazoletransferase</fullName>
        <ecNumber evidence="5 19">2.7.8.26</ecNumber>
    </recommendedName>
    <alternativeName>
        <fullName evidence="16 19">Cobalamin synthase</fullName>
    </alternativeName>
    <alternativeName>
        <fullName evidence="15 19">Cobalamin-5'-phosphate synthase</fullName>
    </alternativeName>
</protein>
<evidence type="ECO:0000256" key="2">
    <source>
        <dbReference type="ARBA" id="ARBA00004651"/>
    </source>
</evidence>
<dbReference type="EMBL" id="VTEZ01000004">
    <property type="protein sequence ID" value="TYS84416.1"/>
    <property type="molecule type" value="Genomic_DNA"/>
</dbReference>
<sequence>MILFKSLLLNLQFFTILPIRKEFSIGNREMKWMVRTFPLLGLFVGVFLVGGYVFLNSFTHISPLGISFFIWVLPIVLTGGIHLDGYMDASDAFFSYRDKEKRLEIMKDPRVGAFGVLSLVVLLSSRFLFIYETILQTHSTILIGMILVSIPFLSRMMMGASLILIPAAQTSGMGYGFSKNVTGYDLIWIVSGLLLGGVGSFLLNCFNFYALFSLVTLAIFCFVYSRSIKWFGGMSGDTIGGSVEGVELFLWMTIWLLHVFAMV</sequence>
<dbReference type="InterPro" id="IPR003805">
    <property type="entry name" value="CobS"/>
</dbReference>
<keyword evidence="11 19" id="KW-0460">Magnesium</keyword>
<dbReference type="GO" id="GO:0009236">
    <property type="term" value="P:cobalamin biosynthetic process"/>
    <property type="evidence" value="ECO:0007669"/>
    <property type="project" value="UniProtKB-UniRule"/>
</dbReference>
<evidence type="ECO:0000256" key="18">
    <source>
        <dbReference type="ARBA" id="ARBA00049504"/>
    </source>
</evidence>
<evidence type="ECO:0000256" key="13">
    <source>
        <dbReference type="ARBA" id="ARBA00023136"/>
    </source>
</evidence>
<comment type="catalytic activity">
    <reaction evidence="17 19">
        <text>alpha-ribazole + adenosylcob(III)inamide-GDP = adenosylcob(III)alamin + GMP + H(+)</text>
        <dbReference type="Rhea" id="RHEA:16049"/>
        <dbReference type="ChEBI" id="CHEBI:10329"/>
        <dbReference type="ChEBI" id="CHEBI:15378"/>
        <dbReference type="ChEBI" id="CHEBI:18408"/>
        <dbReference type="ChEBI" id="CHEBI:58115"/>
        <dbReference type="ChEBI" id="CHEBI:60487"/>
        <dbReference type="EC" id="2.7.8.26"/>
    </reaction>
</comment>
<evidence type="ECO:0000256" key="1">
    <source>
        <dbReference type="ARBA" id="ARBA00001946"/>
    </source>
</evidence>
<organism evidence="20 21">
    <name type="scientific">Rossellomorea aquimaris</name>
    <dbReference type="NCBI Taxonomy" id="189382"/>
    <lineage>
        <taxon>Bacteria</taxon>
        <taxon>Bacillati</taxon>
        <taxon>Bacillota</taxon>
        <taxon>Bacilli</taxon>
        <taxon>Bacillales</taxon>
        <taxon>Bacillaceae</taxon>
        <taxon>Rossellomorea</taxon>
    </lineage>
</organism>
<dbReference type="Proteomes" id="UP000324269">
    <property type="component" value="Unassembled WGS sequence"/>
</dbReference>
<name>A0A5D4TV72_9BACI</name>
<feature type="transmembrane region" description="Helical" evidence="19">
    <location>
        <begin position="186"/>
        <end position="203"/>
    </location>
</feature>
<evidence type="ECO:0000256" key="10">
    <source>
        <dbReference type="ARBA" id="ARBA00022692"/>
    </source>
</evidence>
<comment type="pathway">
    <text evidence="3 19">Cofactor biosynthesis; adenosylcobalamin biosynthesis; adenosylcobalamin from cob(II)yrinate a,c-diamide: step 7/7.</text>
</comment>
<evidence type="ECO:0000256" key="4">
    <source>
        <dbReference type="ARBA" id="ARBA00010561"/>
    </source>
</evidence>
<feature type="transmembrane region" description="Helical" evidence="19">
    <location>
        <begin position="141"/>
        <end position="165"/>
    </location>
</feature>
<dbReference type="AlphaFoldDB" id="A0A5D4TV72"/>
<evidence type="ECO:0000256" key="16">
    <source>
        <dbReference type="ARBA" id="ARBA00032853"/>
    </source>
</evidence>
<evidence type="ECO:0000256" key="14">
    <source>
        <dbReference type="ARBA" id="ARBA00025228"/>
    </source>
</evidence>
<dbReference type="UniPathway" id="UPA00148">
    <property type="reaction ID" value="UER00238"/>
</dbReference>
<proteinExistence type="inferred from homology"/>
<accession>A0A5D4TV72</accession>
<keyword evidence="10 19" id="KW-0812">Transmembrane</keyword>
<feature type="transmembrane region" description="Helical" evidence="19">
    <location>
        <begin position="209"/>
        <end position="227"/>
    </location>
</feature>
<comment type="similarity">
    <text evidence="4 19">Belongs to the CobS family.</text>
</comment>
<keyword evidence="12 19" id="KW-1133">Transmembrane helix</keyword>
<evidence type="ECO:0000256" key="7">
    <source>
        <dbReference type="ARBA" id="ARBA00022475"/>
    </source>
</evidence>
<feature type="transmembrane region" description="Helical" evidence="19">
    <location>
        <begin position="61"/>
        <end position="83"/>
    </location>
</feature>
<comment type="subcellular location">
    <subcellularLocation>
        <location evidence="2 19">Cell membrane</location>
        <topology evidence="2 19">Multi-pass membrane protein</topology>
    </subcellularLocation>
</comment>
<dbReference type="GO" id="GO:0005886">
    <property type="term" value="C:plasma membrane"/>
    <property type="evidence" value="ECO:0007669"/>
    <property type="project" value="UniProtKB-SubCell"/>
</dbReference>
<comment type="function">
    <text evidence="14 19">Joins adenosylcobinamide-GDP and alpha-ribazole to generate adenosylcobalamin (Ado-cobalamin). Also synthesizes adenosylcobalamin 5'-phosphate from adenosylcobinamide-GDP and alpha-ribazole 5'-phosphate.</text>
</comment>
<keyword evidence="9 19" id="KW-0808">Transferase</keyword>
<evidence type="ECO:0000256" key="3">
    <source>
        <dbReference type="ARBA" id="ARBA00004663"/>
    </source>
</evidence>
<comment type="catalytic activity">
    <reaction evidence="18 19">
        <text>alpha-ribazole 5'-phosphate + adenosylcob(III)inamide-GDP = adenosylcob(III)alamin 5'-phosphate + GMP + H(+)</text>
        <dbReference type="Rhea" id="RHEA:23560"/>
        <dbReference type="ChEBI" id="CHEBI:15378"/>
        <dbReference type="ChEBI" id="CHEBI:57918"/>
        <dbReference type="ChEBI" id="CHEBI:58115"/>
        <dbReference type="ChEBI" id="CHEBI:60487"/>
        <dbReference type="ChEBI" id="CHEBI:60493"/>
        <dbReference type="EC" id="2.7.8.26"/>
    </reaction>
</comment>
<dbReference type="Pfam" id="PF02654">
    <property type="entry name" value="CobS"/>
    <property type="match status" value="1"/>
</dbReference>
<evidence type="ECO:0000313" key="20">
    <source>
        <dbReference type="EMBL" id="TYS84416.1"/>
    </source>
</evidence>
<evidence type="ECO:0000256" key="11">
    <source>
        <dbReference type="ARBA" id="ARBA00022842"/>
    </source>
</evidence>
<dbReference type="RefSeq" id="WP_148968853.1">
    <property type="nucleotide sequence ID" value="NZ_JBNIKW010000003.1"/>
</dbReference>
<evidence type="ECO:0000256" key="8">
    <source>
        <dbReference type="ARBA" id="ARBA00022573"/>
    </source>
</evidence>
<dbReference type="HAMAP" id="MF_00719">
    <property type="entry name" value="CobS"/>
    <property type="match status" value="1"/>
</dbReference>
<evidence type="ECO:0000256" key="5">
    <source>
        <dbReference type="ARBA" id="ARBA00013200"/>
    </source>
</evidence>
<gene>
    <name evidence="19" type="primary">cobS</name>
    <name evidence="20" type="ORF">FZC85_13605</name>
</gene>
<evidence type="ECO:0000313" key="21">
    <source>
        <dbReference type="Proteomes" id="UP000324269"/>
    </source>
</evidence>
<evidence type="ECO:0000256" key="19">
    <source>
        <dbReference type="HAMAP-Rule" id="MF_00719"/>
    </source>
</evidence>
<dbReference type="GO" id="GO:0051073">
    <property type="term" value="F:adenosylcobinamide-GDP ribazoletransferase activity"/>
    <property type="evidence" value="ECO:0007669"/>
    <property type="project" value="UniProtKB-UniRule"/>
</dbReference>
<dbReference type="PANTHER" id="PTHR34148">
    <property type="entry name" value="ADENOSYLCOBINAMIDE-GDP RIBAZOLETRANSFERASE"/>
    <property type="match status" value="1"/>
</dbReference>
<dbReference type="PANTHER" id="PTHR34148:SF1">
    <property type="entry name" value="ADENOSYLCOBINAMIDE-GDP RIBAZOLETRANSFERASE"/>
    <property type="match status" value="1"/>
</dbReference>
<reference evidence="20 21" key="1">
    <citation type="submission" date="2019-08" db="EMBL/GenBank/DDBJ databases">
        <title>Bacillus genomes from the desert of Cuatro Cienegas, Coahuila.</title>
        <authorList>
            <person name="Olmedo-Alvarez G."/>
        </authorList>
    </citation>
    <scope>NUCLEOTIDE SEQUENCE [LARGE SCALE GENOMIC DNA]</scope>
    <source>
        <strain evidence="20 21">CH87b_3T</strain>
    </source>
</reference>
<comment type="cofactor">
    <cofactor evidence="1 19">
        <name>Mg(2+)</name>
        <dbReference type="ChEBI" id="CHEBI:18420"/>
    </cofactor>
</comment>
<dbReference type="EC" id="2.7.8.26" evidence="5 19"/>
<dbReference type="GO" id="GO:0008818">
    <property type="term" value="F:cobalamin 5'-phosphate synthase activity"/>
    <property type="evidence" value="ECO:0007669"/>
    <property type="project" value="UniProtKB-UniRule"/>
</dbReference>
<evidence type="ECO:0000256" key="12">
    <source>
        <dbReference type="ARBA" id="ARBA00022989"/>
    </source>
</evidence>
<keyword evidence="13 19" id="KW-0472">Membrane</keyword>
<dbReference type="OrthoDB" id="9794626at2"/>
<evidence type="ECO:0000256" key="17">
    <source>
        <dbReference type="ARBA" id="ARBA00048623"/>
    </source>
</evidence>
<feature type="transmembrane region" description="Helical" evidence="19">
    <location>
        <begin position="239"/>
        <end position="261"/>
    </location>
</feature>